<organism evidence="3 6">
    <name type="scientific">Methylopila capsulata</name>
    <dbReference type="NCBI Taxonomy" id="61654"/>
    <lineage>
        <taxon>Bacteria</taxon>
        <taxon>Pseudomonadati</taxon>
        <taxon>Pseudomonadota</taxon>
        <taxon>Alphaproteobacteria</taxon>
        <taxon>Hyphomicrobiales</taxon>
        <taxon>Methylopilaceae</taxon>
        <taxon>Methylopila</taxon>
    </lineage>
</organism>
<dbReference type="AlphaFoldDB" id="A0A9W6IYS1"/>
<keyword evidence="1" id="KW-0732">Signal</keyword>
<keyword evidence="5" id="KW-1185">Reference proteome</keyword>
<comment type="caution">
    <text evidence="3">The sequence shown here is derived from an EMBL/GenBank/DDBJ whole genome shotgun (WGS) entry which is preliminary data.</text>
</comment>
<evidence type="ECO:0000313" key="6">
    <source>
        <dbReference type="Proteomes" id="UP001143400"/>
    </source>
</evidence>
<proteinExistence type="predicted"/>
<dbReference type="InterPro" id="IPR050464">
    <property type="entry name" value="Zeta_carotene_desat/Oxidored"/>
</dbReference>
<dbReference type="InterPro" id="IPR036188">
    <property type="entry name" value="FAD/NAD-bd_sf"/>
</dbReference>
<evidence type="ECO:0000313" key="3">
    <source>
        <dbReference type="EMBL" id="GLK57591.1"/>
    </source>
</evidence>
<reference evidence="3" key="1">
    <citation type="journal article" date="2014" name="Int. J. Syst. Evol. Microbiol.">
        <title>Complete genome sequence of Corynebacterium casei LMG S-19264T (=DSM 44701T), isolated from a smear-ripened cheese.</title>
        <authorList>
            <consortium name="US DOE Joint Genome Institute (JGI-PGF)"/>
            <person name="Walter F."/>
            <person name="Albersmeier A."/>
            <person name="Kalinowski J."/>
            <person name="Ruckert C."/>
        </authorList>
    </citation>
    <scope>NUCLEOTIDE SEQUENCE</scope>
    <source>
        <strain evidence="3">VKM B-1606</strain>
    </source>
</reference>
<gene>
    <name evidence="3" type="ORF">GCM10008170_36110</name>
    <name evidence="4" type="ORF">JOD31_003446</name>
</gene>
<dbReference type="Pfam" id="PF01593">
    <property type="entry name" value="Amino_oxidase"/>
    <property type="match status" value="1"/>
</dbReference>
<sequence length="435" mass="48401">MTTSRLRIAVVGAGISGAGAAFALHPHHDVTVYEREPRPGGHSHTVDVDYDGVRIAVDTGFIVYNGLNYPNLTALFDHLGVATKATEMSFGLSLDRGAFEWSGKTLSALFAQRRNLVAPSYLWMLREVVRFNRLCVADKAAGALVGLSLGDWLDKRRFARRFREDYLAPMAAAIWSTPAAHVLDFPAESFVAFFANHRLINYERPIWRTVEGGSRSYVEKLNAPFRDRLRLGAPVASIARDDLGVTVTDAADRAERFDQVVLGSHTDESLRLLTDASDAERAVLGAIRYRPNDVWLHRDARLMPRRKAVWSAWNYLGSRTDPAVAARDVAVTYWMNELQGIDPERPLFVTLNPPFEPDPALTFARFRYDHPQYDAEALAAQRRLPEIQGKRRTWFCGAWTGYGFHEDGLSSGLAVAEALGAAPPWRAASFAEAAE</sequence>
<dbReference type="InterPro" id="IPR002937">
    <property type="entry name" value="Amino_oxidase"/>
</dbReference>
<feature type="signal peptide" evidence="1">
    <location>
        <begin position="1"/>
        <end position="23"/>
    </location>
</feature>
<accession>A0A9W6IYS1</accession>
<dbReference type="Gene3D" id="3.50.50.60">
    <property type="entry name" value="FAD/NAD(P)-binding domain"/>
    <property type="match status" value="1"/>
</dbReference>
<dbReference type="PANTHER" id="PTHR42923">
    <property type="entry name" value="PROTOPORPHYRINOGEN OXIDASE"/>
    <property type="match status" value="1"/>
</dbReference>
<name>A0A9W6IYS1_9HYPH</name>
<dbReference type="EMBL" id="BSFF01000010">
    <property type="protein sequence ID" value="GLK57591.1"/>
    <property type="molecule type" value="Genomic_DNA"/>
</dbReference>
<evidence type="ECO:0000259" key="2">
    <source>
        <dbReference type="Pfam" id="PF01593"/>
    </source>
</evidence>
<dbReference type="EMBL" id="JAFBCY010000004">
    <property type="protein sequence ID" value="MBM7853195.1"/>
    <property type="molecule type" value="Genomic_DNA"/>
</dbReference>
<dbReference type="Proteomes" id="UP001143400">
    <property type="component" value="Unassembled WGS sequence"/>
</dbReference>
<reference evidence="4 5" key="2">
    <citation type="submission" date="2021-01" db="EMBL/GenBank/DDBJ databases">
        <title>Genomic Encyclopedia of Type Strains, Phase IV (KMG-IV): sequencing the most valuable type-strain genomes for metagenomic binning, comparative biology and taxonomic classification.</title>
        <authorList>
            <person name="Goeker M."/>
        </authorList>
    </citation>
    <scope>NUCLEOTIDE SEQUENCE [LARGE SCALE GENOMIC DNA]</scope>
    <source>
        <strain evidence="4 5">DSM 6130</strain>
    </source>
</reference>
<dbReference type="Gene3D" id="1.10.405.20">
    <property type="match status" value="1"/>
</dbReference>
<evidence type="ECO:0000313" key="4">
    <source>
        <dbReference type="EMBL" id="MBM7853195.1"/>
    </source>
</evidence>
<dbReference type="Proteomes" id="UP000758856">
    <property type="component" value="Unassembled WGS sequence"/>
</dbReference>
<feature type="domain" description="Amine oxidase" evidence="2">
    <location>
        <begin position="25"/>
        <end position="270"/>
    </location>
</feature>
<evidence type="ECO:0000313" key="5">
    <source>
        <dbReference type="Proteomes" id="UP000758856"/>
    </source>
</evidence>
<dbReference type="GO" id="GO:0016491">
    <property type="term" value="F:oxidoreductase activity"/>
    <property type="evidence" value="ECO:0007669"/>
    <property type="project" value="InterPro"/>
</dbReference>
<reference evidence="3" key="3">
    <citation type="submission" date="2023-01" db="EMBL/GenBank/DDBJ databases">
        <authorList>
            <person name="Sun Q."/>
            <person name="Evtushenko L."/>
        </authorList>
    </citation>
    <scope>NUCLEOTIDE SEQUENCE</scope>
    <source>
        <strain evidence="3">VKM B-1606</strain>
    </source>
</reference>
<dbReference type="PANTHER" id="PTHR42923:SF17">
    <property type="entry name" value="AMINE OXIDASE DOMAIN-CONTAINING PROTEIN"/>
    <property type="match status" value="1"/>
</dbReference>
<feature type="chain" id="PRO_5040857454" evidence="1">
    <location>
        <begin position="24"/>
        <end position="435"/>
    </location>
</feature>
<protein>
    <submittedName>
        <fullName evidence="3">NAD/FAD-binding protein</fullName>
    </submittedName>
</protein>
<evidence type="ECO:0000256" key="1">
    <source>
        <dbReference type="SAM" id="SignalP"/>
    </source>
</evidence>
<dbReference type="Gene3D" id="3.30.70.1990">
    <property type="match status" value="1"/>
</dbReference>
<dbReference type="SUPFAM" id="SSF51905">
    <property type="entry name" value="FAD/NAD(P)-binding domain"/>
    <property type="match status" value="1"/>
</dbReference>